<name>A0A0N9N873_9ACTN</name>
<dbReference type="Proteomes" id="UP000063789">
    <property type="component" value="Chromosome"/>
</dbReference>
<dbReference type="PATRIC" id="fig|1136941.3.peg.243"/>
<dbReference type="RefSeq" id="WP_062391331.1">
    <property type="nucleotide sequence ID" value="NZ_CP011853.1"/>
</dbReference>
<evidence type="ECO:0000313" key="4">
    <source>
        <dbReference type="Proteomes" id="UP000063789"/>
    </source>
</evidence>
<evidence type="ECO:0000259" key="2">
    <source>
        <dbReference type="Pfam" id="PF09990"/>
    </source>
</evidence>
<dbReference type="STRING" id="1136941.ACH46_01195"/>
<reference evidence="3 4" key="2">
    <citation type="journal article" date="2017" name="Int. J. Syst. Evol. Microbiol.">
        <title>Gordonia phthalatica sp. nov., a di-n-butyl phthalate-degrading bacterium isolated from activated sludge.</title>
        <authorList>
            <person name="Jin D."/>
            <person name="Kong X."/>
            <person name="Jia M."/>
            <person name="Yu X."/>
            <person name="Wang X."/>
            <person name="Zhuang X."/>
            <person name="Deng Y."/>
            <person name="Bai Z."/>
        </authorList>
    </citation>
    <scope>NUCLEOTIDE SEQUENCE [LARGE SCALE GENOMIC DNA]</scope>
    <source>
        <strain evidence="3 4">QH-11</strain>
    </source>
</reference>
<evidence type="ECO:0000256" key="1">
    <source>
        <dbReference type="SAM" id="Phobius"/>
    </source>
</evidence>
<accession>A0A0N9N873</accession>
<sequence length="155" mass="16072">MDTINGLPAHPLLVHFAIVGVLATGVVALAVALWPRARTRLGVFPSIFALVTLIVLPITTSAGEALEHTLPPTDAMEKHTALGDELILFVGPLFGLVALLWLLSLPVVTDRLPLSPKALAVLDVVVRVATAALAIAALVMVILVGDSGARAVWGG</sequence>
<keyword evidence="1" id="KW-0812">Transmembrane</keyword>
<feature type="transmembrane region" description="Helical" evidence="1">
    <location>
        <begin position="41"/>
        <end position="66"/>
    </location>
</feature>
<feature type="domain" description="DUF2231" evidence="2">
    <location>
        <begin position="6"/>
        <end position="153"/>
    </location>
</feature>
<dbReference type="OrthoDB" id="4948879at2"/>
<dbReference type="KEGG" id="goq:ACH46_01195"/>
<dbReference type="EMBL" id="CP011853">
    <property type="protein sequence ID" value="ALG83381.1"/>
    <property type="molecule type" value="Genomic_DNA"/>
</dbReference>
<evidence type="ECO:0000313" key="3">
    <source>
        <dbReference type="EMBL" id="ALG83381.1"/>
    </source>
</evidence>
<dbReference type="AlphaFoldDB" id="A0A0N9N873"/>
<organism evidence="3 4">
    <name type="scientific">Gordonia phthalatica</name>
    <dbReference type="NCBI Taxonomy" id="1136941"/>
    <lineage>
        <taxon>Bacteria</taxon>
        <taxon>Bacillati</taxon>
        <taxon>Actinomycetota</taxon>
        <taxon>Actinomycetes</taxon>
        <taxon>Mycobacteriales</taxon>
        <taxon>Gordoniaceae</taxon>
        <taxon>Gordonia</taxon>
    </lineage>
</organism>
<gene>
    <name evidence="3" type="ORF">ACH46_01195</name>
</gene>
<reference evidence="4" key="1">
    <citation type="submission" date="2015-06" db="EMBL/GenBank/DDBJ databases">
        <title>Complete genome sequence and metabolic analysis of phthalate degradation pathway in Gordonia sp. QH-11.</title>
        <authorList>
            <person name="Jin D."/>
            <person name="Kong X."/>
            <person name="Bai Z."/>
        </authorList>
    </citation>
    <scope>NUCLEOTIDE SEQUENCE [LARGE SCALE GENOMIC DNA]</scope>
    <source>
        <strain evidence="4">QH-11</strain>
    </source>
</reference>
<proteinExistence type="predicted"/>
<feature type="transmembrane region" description="Helical" evidence="1">
    <location>
        <begin position="120"/>
        <end position="145"/>
    </location>
</feature>
<feature type="transmembrane region" description="Helical" evidence="1">
    <location>
        <begin position="12"/>
        <end position="34"/>
    </location>
</feature>
<protein>
    <submittedName>
        <fullName evidence="3">Membrane protein</fullName>
    </submittedName>
</protein>
<keyword evidence="1" id="KW-1133">Transmembrane helix</keyword>
<dbReference type="InterPro" id="IPR019251">
    <property type="entry name" value="DUF2231_TM"/>
</dbReference>
<feature type="transmembrane region" description="Helical" evidence="1">
    <location>
        <begin position="86"/>
        <end position="108"/>
    </location>
</feature>
<keyword evidence="1" id="KW-0472">Membrane</keyword>
<dbReference type="Pfam" id="PF09990">
    <property type="entry name" value="DUF2231"/>
    <property type="match status" value="1"/>
</dbReference>
<keyword evidence="4" id="KW-1185">Reference proteome</keyword>